<organism evidence="1 2">
    <name type="scientific">Streptomyces polyasparticus</name>
    <dbReference type="NCBI Taxonomy" id="2767826"/>
    <lineage>
        <taxon>Bacteria</taxon>
        <taxon>Bacillati</taxon>
        <taxon>Actinomycetota</taxon>
        <taxon>Actinomycetes</taxon>
        <taxon>Kitasatosporales</taxon>
        <taxon>Streptomycetaceae</taxon>
        <taxon>Streptomyces</taxon>
    </lineage>
</organism>
<sequence length="319" mass="35132">MLALRGSMVMPAWAGERAREPGDLDFVVLPRLGTPPDPLDPHPYVDSFALVQEWPEALGGAAGAEIWNDGEEQYERRGIRVRVPPEGLRWEGPAEGSEDEPFPSHEDLLELIRRRPEVPGAGIVLDAERAQPDELWGYDHDCACDHVREESEGVGSYVWKPCGCVRTGGSRLHIPWHCDSGPGGRVQLDFAFDETFSEPPVWTLIPRADGGAPTVVQCASRELSLGWKLLWLHADAAAGRGPQPKDLYDAVLLAEDPRTRPAPRLLRRILRSAAPTGLASALSCDEADWAQFAAAHPYAQGTARSWTERLTARLRHLTP</sequence>
<keyword evidence="2" id="KW-1185">Reference proteome</keyword>
<name>A0ABR7SDW6_9ACTN</name>
<dbReference type="Pfam" id="PF08843">
    <property type="entry name" value="AbiEii"/>
    <property type="match status" value="1"/>
</dbReference>
<gene>
    <name evidence="1" type="ORF">H9Y04_10080</name>
</gene>
<protein>
    <submittedName>
        <fullName evidence="1">Nucleotidyl transferase AbiEii/AbiGii toxin family protein</fullName>
    </submittedName>
</protein>
<dbReference type="GO" id="GO:0016740">
    <property type="term" value="F:transferase activity"/>
    <property type="evidence" value="ECO:0007669"/>
    <property type="project" value="UniProtKB-KW"/>
</dbReference>
<dbReference type="InterPro" id="IPR014942">
    <property type="entry name" value="AbiEii"/>
</dbReference>
<reference evidence="1 2" key="1">
    <citation type="submission" date="2020-08" db="EMBL/GenBank/DDBJ databases">
        <title>Genemic of Streptomyces polyaspartic.</title>
        <authorList>
            <person name="Liu W."/>
        </authorList>
    </citation>
    <scope>NUCLEOTIDE SEQUENCE [LARGE SCALE GENOMIC DNA]</scope>
    <source>
        <strain evidence="1 2">TRM66268-LWL</strain>
    </source>
</reference>
<accession>A0ABR7SDW6</accession>
<evidence type="ECO:0000313" key="1">
    <source>
        <dbReference type="EMBL" id="MBC9712915.1"/>
    </source>
</evidence>
<evidence type="ECO:0000313" key="2">
    <source>
        <dbReference type="Proteomes" id="UP000642284"/>
    </source>
</evidence>
<dbReference type="Proteomes" id="UP000642284">
    <property type="component" value="Unassembled WGS sequence"/>
</dbReference>
<comment type="caution">
    <text evidence="1">The sequence shown here is derived from an EMBL/GenBank/DDBJ whole genome shotgun (WGS) entry which is preliminary data.</text>
</comment>
<dbReference type="EMBL" id="JACTVJ010000005">
    <property type="protein sequence ID" value="MBC9712915.1"/>
    <property type="molecule type" value="Genomic_DNA"/>
</dbReference>
<keyword evidence="1" id="KW-0808">Transferase</keyword>
<proteinExistence type="predicted"/>